<keyword evidence="9" id="KW-0430">Lectin</keyword>
<dbReference type="PROSITE" id="PS00108">
    <property type="entry name" value="PROTEIN_KINASE_ST"/>
    <property type="match status" value="1"/>
</dbReference>
<keyword evidence="11" id="KW-0418">Kinase</keyword>
<comment type="similarity">
    <text evidence="2">In the N-terminal section; belongs to the leguminous lectin family.</text>
</comment>
<dbReference type="AlphaFoldDB" id="W1PZI1"/>
<dbReference type="EMBL" id="KI392567">
    <property type="protein sequence ID" value="ERN13793.1"/>
    <property type="molecule type" value="Genomic_DNA"/>
</dbReference>
<evidence type="ECO:0000256" key="15">
    <source>
        <dbReference type="ARBA" id="ARBA00047899"/>
    </source>
</evidence>
<dbReference type="CDD" id="cd14066">
    <property type="entry name" value="STKc_IRAK"/>
    <property type="match status" value="1"/>
</dbReference>
<evidence type="ECO:0000256" key="6">
    <source>
        <dbReference type="ARBA" id="ARBA00022679"/>
    </source>
</evidence>
<dbReference type="InterPro" id="IPR000719">
    <property type="entry name" value="Prot_kinase_dom"/>
</dbReference>
<dbReference type="OMA" id="GFCATET"/>
<evidence type="ECO:0000256" key="17">
    <source>
        <dbReference type="PROSITE-ProRule" id="PRU10141"/>
    </source>
</evidence>
<dbReference type="HOGENOM" id="CLU_000288_62_3_1"/>
<dbReference type="Proteomes" id="UP000017836">
    <property type="component" value="Unassembled WGS sequence"/>
</dbReference>
<dbReference type="SMART" id="SM00220">
    <property type="entry name" value="S_TKc"/>
    <property type="match status" value="1"/>
</dbReference>
<dbReference type="InterPro" id="IPR050528">
    <property type="entry name" value="L-type_Lectin-RKs"/>
</dbReference>
<dbReference type="PANTHER" id="PTHR27007">
    <property type="match status" value="1"/>
</dbReference>
<evidence type="ECO:0000259" key="21">
    <source>
        <dbReference type="PROSITE" id="PS50011"/>
    </source>
</evidence>
<evidence type="ECO:0000256" key="3">
    <source>
        <dbReference type="ARBA" id="ARBA00010217"/>
    </source>
</evidence>
<comment type="catalytic activity">
    <reaction evidence="16">
        <text>L-seryl-[protein] + ATP = O-phospho-L-seryl-[protein] + ADP + H(+)</text>
        <dbReference type="Rhea" id="RHEA:17989"/>
        <dbReference type="Rhea" id="RHEA-COMP:9863"/>
        <dbReference type="Rhea" id="RHEA-COMP:11604"/>
        <dbReference type="ChEBI" id="CHEBI:15378"/>
        <dbReference type="ChEBI" id="CHEBI:29999"/>
        <dbReference type="ChEBI" id="CHEBI:30616"/>
        <dbReference type="ChEBI" id="CHEBI:83421"/>
        <dbReference type="ChEBI" id="CHEBI:456216"/>
        <dbReference type="EC" id="2.7.11.1"/>
    </reaction>
</comment>
<accession>W1PZI1</accession>
<dbReference type="Pfam" id="PF00069">
    <property type="entry name" value="Pkinase"/>
    <property type="match status" value="1"/>
</dbReference>
<dbReference type="Gene3D" id="2.60.120.200">
    <property type="match status" value="1"/>
</dbReference>
<name>W1PZI1_AMBTC</name>
<keyword evidence="12 17" id="KW-0067">ATP-binding</keyword>
<evidence type="ECO:0000313" key="22">
    <source>
        <dbReference type="EMBL" id="ERN13793.1"/>
    </source>
</evidence>
<evidence type="ECO:0000256" key="4">
    <source>
        <dbReference type="ARBA" id="ARBA00012513"/>
    </source>
</evidence>
<feature type="transmembrane region" description="Helical" evidence="19">
    <location>
        <begin position="275"/>
        <end position="297"/>
    </location>
</feature>
<evidence type="ECO:0000256" key="9">
    <source>
        <dbReference type="ARBA" id="ARBA00022734"/>
    </source>
</evidence>
<protein>
    <recommendedName>
        <fullName evidence="4">non-specific serine/threonine protein kinase</fullName>
        <ecNumber evidence="4">2.7.11.1</ecNumber>
    </recommendedName>
</protein>
<evidence type="ECO:0000256" key="5">
    <source>
        <dbReference type="ARBA" id="ARBA00022527"/>
    </source>
</evidence>
<feature type="chain" id="PRO_5004807962" description="non-specific serine/threonine protein kinase" evidence="20">
    <location>
        <begin position="29"/>
        <end position="632"/>
    </location>
</feature>
<comment type="subcellular location">
    <subcellularLocation>
        <location evidence="1">Membrane</location>
        <topology evidence="1">Single-pass type I membrane protein</topology>
    </subcellularLocation>
</comment>
<dbReference type="SUPFAM" id="SSF49899">
    <property type="entry name" value="Concanavalin A-like lectins/glucanases"/>
    <property type="match status" value="1"/>
</dbReference>
<dbReference type="EC" id="2.7.11.1" evidence="4"/>
<evidence type="ECO:0000256" key="1">
    <source>
        <dbReference type="ARBA" id="ARBA00004479"/>
    </source>
</evidence>
<dbReference type="GO" id="GO:0004675">
    <property type="term" value="F:transmembrane receptor protein serine/threonine kinase activity"/>
    <property type="evidence" value="ECO:0000318"/>
    <property type="project" value="GO_Central"/>
</dbReference>
<reference evidence="23" key="1">
    <citation type="journal article" date="2013" name="Science">
        <title>The Amborella genome and the evolution of flowering plants.</title>
        <authorList>
            <consortium name="Amborella Genome Project"/>
        </authorList>
    </citation>
    <scope>NUCLEOTIDE SEQUENCE [LARGE SCALE GENOMIC DNA]</scope>
</reference>
<dbReference type="eggNOG" id="ENOG502QR0Z">
    <property type="taxonomic scope" value="Eukaryota"/>
</dbReference>
<evidence type="ECO:0000256" key="14">
    <source>
        <dbReference type="ARBA" id="ARBA00023136"/>
    </source>
</evidence>
<dbReference type="GO" id="GO:0005524">
    <property type="term" value="F:ATP binding"/>
    <property type="evidence" value="ECO:0007669"/>
    <property type="project" value="UniProtKB-UniRule"/>
</dbReference>
<evidence type="ECO:0000256" key="10">
    <source>
        <dbReference type="ARBA" id="ARBA00022741"/>
    </source>
</evidence>
<evidence type="ECO:0000256" key="11">
    <source>
        <dbReference type="ARBA" id="ARBA00022777"/>
    </source>
</evidence>
<dbReference type="InterPro" id="IPR013320">
    <property type="entry name" value="ConA-like_dom_sf"/>
</dbReference>
<dbReference type="Gene3D" id="1.10.510.10">
    <property type="entry name" value="Transferase(Phosphotransferase) domain 1"/>
    <property type="match status" value="1"/>
</dbReference>
<keyword evidence="6" id="KW-0808">Transferase</keyword>
<dbReference type="GO" id="GO:0030246">
    <property type="term" value="F:carbohydrate binding"/>
    <property type="evidence" value="ECO:0007669"/>
    <property type="project" value="UniProtKB-KW"/>
</dbReference>
<dbReference type="Pfam" id="PF00139">
    <property type="entry name" value="Lectin_legB"/>
    <property type="match status" value="1"/>
</dbReference>
<dbReference type="GO" id="GO:0002229">
    <property type="term" value="P:defense response to oomycetes"/>
    <property type="evidence" value="ECO:0000318"/>
    <property type="project" value="GO_Central"/>
</dbReference>
<feature type="region of interest" description="Disordered" evidence="18">
    <location>
        <begin position="609"/>
        <end position="632"/>
    </location>
</feature>
<comment type="similarity">
    <text evidence="3">In the C-terminal section; belongs to the protein kinase superfamily. Ser/Thr protein kinase family.</text>
</comment>
<keyword evidence="10 17" id="KW-0547">Nucleotide-binding</keyword>
<feature type="signal peptide" evidence="20">
    <location>
        <begin position="1"/>
        <end position="28"/>
    </location>
</feature>
<feature type="binding site" evidence="17">
    <location>
        <position position="364"/>
    </location>
    <ligand>
        <name>ATP</name>
        <dbReference type="ChEBI" id="CHEBI:30616"/>
    </ligand>
</feature>
<evidence type="ECO:0000256" key="2">
    <source>
        <dbReference type="ARBA" id="ARBA00008536"/>
    </source>
</evidence>
<keyword evidence="14 19" id="KW-0472">Membrane</keyword>
<evidence type="ECO:0000256" key="7">
    <source>
        <dbReference type="ARBA" id="ARBA00022692"/>
    </source>
</evidence>
<comment type="catalytic activity">
    <reaction evidence="15">
        <text>L-threonyl-[protein] + ATP = O-phospho-L-threonyl-[protein] + ADP + H(+)</text>
        <dbReference type="Rhea" id="RHEA:46608"/>
        <dbReference type="Rhea" id="RHEA-COMP:11060"/>
        <dbReference type="Rhea" id="RHEA-COMP:11605"/>
        <dbReference type="ChEBI" id="CHEBI:15378"/>
        <dbReference type="ChEBI" id="CHEBI:30013"/>
        <dbReference type="ChEBI" id="CHEBI:30616"/>
        <dbReference type="ChEBI" id="CHEBI:61977"/>
        <dbReference type="ChEBI" id="CHEBI:456216"/>
        <dbReference type="EC" id="2.7.11.1"/>
    </reaction>
</comment>
<organism evidence="22 23">
    <name type="scientific">Amborella trichopoda</name>
    <dbReference type="NCBI Taxonomy" id="13333"/>
    <lineage>
        <taxon>Eukaryota</taxon>
        <taxon>Viridiplantae</taxon>
        <taxon>Streptophyta</taxon>
        <taxon>Embryophyta</taxon>
        <taxon>Tracheophyta</taxon>
        <taxon>Spermatophyta</taxon>
        <taxon>Magnoliopsida</taxon>
        <taxon>Amborellales</taxon>
        <taxon>Amborellaceae</taxon>
        <taxon>Amborella</taxon>
    </lineage>
</organism>
<dbReference type="SUPFAM" id="SSF56112">
    <property type="entry name" value="Protein kinase-like (PK-like)"/>
    <property type="match status" value="1"/>
</dbReference>
<evidence type="ECO:0000256" key="19">
    <source>
        <dbReference type="SAM" id="Phobius"/>
    </source>
</evidence>
<dbReference type="Gramene" id="ERN13793">
    <property type="protein sequence ID" value="ERN13793"/>
    <property type="gene ID" value="AMTR_s00049p00207320"/>
</dbReference>
<keyword evidence="7 19" id="KW-0812">Transmembrane</keyword>
<dbReference type="GO" id="GO:0005886">
    <property type="term" value="C:plasma membrane"/>
    <property type="evidence" value="ECO:0000318"/>
    <property type="project" value="GO_Central"/>
</dbReference>
<evidence type="ECO:0000256" key="16">
    <source>
        <dbReference type="ARBA" id="ARBA00048679"/>
    </source>
</evidence>
<evidence type="ECO:0000256" key="13">
    <source>
        <dbReference type="ARBA" id="ARBA00022989"/>
    </source>
</evidence>
<feature type="compositionally biased region" description="Acidic residues" evidence="18">
    <location>
        <begin position="618"/>
        <end position="632"/>
    </location>
</feature>
<evidence type="ECO:0000256" key="12">
    <source>
        <dbReference type="ARBA" id="ARBA00022840"/>
    </source>
</evidence>
<evidence type="ECO:0000256" key="8">
    <source>
        <dbReference type="ARBA" id="ARBA00022729"/>
    </source>
</evidence>
<dbReference type="FunFam" id="1.10.510.10:FF:000108">
    <property type="entry name" value="L-type lectin-domain containing receptor kinase S.4"/>
    <property type="match status" value="1"/>
</dbReference>
<dbReference type="FunFam" id="3.30.200.20:FF:000039">
    <property type="entry name" value="receptor-like protein kinase FERONIA"/>
    <property type="match status" value="1"/>
</dbReference>
<keyword evidence="13 19" id="KW-1133">Transmembrane helix</keyword>
<proteinExistence type="inferred from homology"/>
<dbReference type="InterPro" id="IPR008271">
    <property type="entry name" value="Ser/Thr_kinase_AS"/>
</dbReference>
<sequence>MTVLHLISCPWLPLLSVLLVLSQNPAMAIEFVFNGFNDGEIPLIEAAKLDGRTILLTGADSNRSVGRAYFPTPLTIKVQNSTSMSSFSTSFIFSILSRTPETIRSHGLAFFLSPPVEGPVPDLDSLINVEFGTNFYQEFGRNHVYVQPPSPLSIVNTPAGYWSSTTSFESLDIRSGQNIQAWIDFDGPNLTINVTIVPAGTARPVRPLLSYRNDKLQESLAAEVFAGFSGWRWKPYEWQRVLAWSLSTNGPAPPLNTLNLPVFSLKESSSSKSRAFIAGISSACILVFLTLVVGIIYKVFFKKGSSAVEELEEWESEYWPHRIPLEVLHQATNGFSKESLLGSGGFGKVYRGALPGSNLEVAVKCVSRTSKQGIREFLAEIWSMGRLQHRSLVQLRGWCRQDDQLMLVYDFMPNGSLDKRIFDSPRNLLNWEGRRRVVTDVAEGLLYLHEGWEQQVVHRDVKSSNVLLDAGMRGRLGDFGLARLYQHGQPTQATHVVGTMGYVAPELASTLAPTTASDVYSFGVLALEVACGRRPIDRTKPGNDQVLVDWVHGLYYEGQLLEAADSRIAGEYREAEMEVMLKVGLACCHPNPKKRPSMRQAVHILHCIRAPEPPPTPEVEDGCSEDNDQQEP</sequence>
<dbReference type="GO" id="GO:0042742">
    <property type="term" value="P:defense response to bacterium"/>
    <property type="evidence" value="ECO:0000318"/>
    <property type="project" value="GO_Central"/>
</dbReference>
<gene>
    <name evidence="22" type="ORF">AMTR_s00049p00207320</name>
</gene>
<keyword evidence="8 20" id="KW-0732">Signal</keyword>
<dbReference type="InterPro" id="IPR011009">
    <property type="entry name" value="Kinase-like_dom_sf"/>
</dbReference>
<dbReference type="PROSITE" id="PS00107">
    <property type="entry name" value="PROTEIN_KINASE_ATP"/>
    <property type="match status" value="1"/>
</dbReference>
<dbReference type="STRING" id="13333.W1PZI1"/>
<dbReference type="InterPro" id="IPR017441">
    <property type="entry name" value="Protein_kinase_ATP_BS"/>
</dbReference>
<keyword evidence="23" id="KW-1185">Reference proteome</keyword>
<dbReference type="PROSITE" id="PS50011">
    <property type="entry name" value="PROTEIN_KINASE_DOM"/>
    <property type="match status" value="1"/>
</dbReference>
<evidence type="ECO:0000313" key="23">
    <source>
        <dbReference type="Proteomes" id="UP000017836"/>
    </source>
</evidence>
<dbReference type="Gene3D" id="3.30.200.20">
    <property type="entry name" value="Phosphorylase Kinase, domain 1"/>
    <property type="match status" value="1"/>
</dbReference>
<evidence type="ECO:0000256" key="18">
    <source>
        <dbReference type="SAM" id="MobiDB-lite"/>
    </source>
</evidence>
<keyword evidence="5" id="KW-0723">Serine/threonine-protein kinase</keyword>
<dbReference type="InterPro" id="IPR001220">
    <property type="entry name" value="Legume_lectin_dom"/>
</dbReference>
<feature type="domain" description="Protein kinase" evidence="21">
    <location>
        <begin position="335"/>
        <end position="609"/>
    </location>
</feature>
<evidence type="ECO:0000256" key="20">
    <source>
        <dbReference type="SAM" id="SignalP"/>
    </source>
</evidence>